<dbReference type="Proteomes" id="UP000008549">
    <property type="component" value="Unassembled WGS sequence"/>
</dbReference>
<name>B6IHE4_CAEBR</name>
<sequence length="68" mass="8213">MNPLHQFLISAQSDTFRNLAVKLHLSKHLLFWSLDNRQLNGFFFFWPLNIHFFFDFQENNSELIQIVS</sequence>
<dbReference type="EMBL" id="HE600998">
    <property type="protein sequence ID" value="CAR99324.1"/>
    <property type="molecule type" value="Genomic_DNA"/>
</dbReference>
<dbReference type="CTD" id="68918529"/>
<dbReference type="AlphaFoldDB" id="B6IHE4"/>
<organism evidence="1 2">
    <name type="scientific">Caenorhabditis briggsae</name>
    <dbReference type="NCBI Taxonomy" id="6238"/>
    <lineage>
        <taxon>Eukaryota</taxon>
        <taxon>Metazoa</taxon>
        <taxon>Ecdysozoa</taxon>
        <taxon>Nematoda</taxon>
        <taxon>Chromadorea</taxon>
        <taxon>Rhabditida</taxon>
        <taxon>Rhabditina</taxon>
        <taxon>Rhabditomorpha</taxon>
        <taxon>Rhabditoidea</taxon>
        <taxon>Rhabditidae</taxon>
        <taxon>Peloderinae</taxon>
        <taxon>Caenorhabditis</taxon>
    </lineage>
</organism>
<evidence type="ECO:0000313" key="2">
    <source>
        <dbReference type="Proteomes" id="UP000008549"/>
    </source>
</evidence>
<keyword evidence="2" id="KW-1185">Reference proteome</keyword>
<protein>
    <submittedName>
        <fullName evidence="1">Protein CBG27069</fullName>
    </submittedName>
</protein>
<reference evidence="1 2" key="1">
    <citation type="journal article" date="2003" name="PLoS Biol.">
        <title>The genome sequence of Caenorhabditis briggsae: a platform for comparative genomics.</title>
        <authorList>
            <person name="Stein L.D."/>
            <person name="Bao Z."/>
            <person name="Blasiar D."/>
            <person name="Blumenthal T."/>
            <person name="Brent M.R."/>
            <person name="Chen N."/>
            <person name="Chinwalla A."/>
            <person name="Clarke L."/>
            <person name="Clee C."/>
            <person name="Coghlan A."/>
            <person name="Coulson A."/>
            <person name="D'Eustachio P."/>
            <person name="Fitch D.H."/>
            <person name="Fulton L.A."/>
            <person name="Fulton R.E."/>
            <person name="Griffiths-Jones S."/>
            <person name="Harris T.W."/>
            <person name="Hillier L.W."/>
            <person name="Kamath R."/>
            <person name="Kuwabara P.E."/>
            <person name="Mardis E.R."/>
            <person name="Marra M.A."/>
            <person name="Miner T.L."/>
            <person name="Minx P."/>
            <person name="Mullikin J.C."/>
            <person name="Plumb R.W."/>
            <person name="Rogers J."/>
            <person name="Schein J.E."/>
            <person name="Sohrmann M."/>
            <person name="Spieth J."/>
            <person name="Stajich J.E."/>
            <person name="Wei C."/>
            <person name="Willey D."/>
            <person name="Wilson R.K."/>
            <person name="Durbin R."/>
            <person name="Waterston R.H."/>
        </authorList>
    </citation>
    <scope>NUCLEOTIDE SEQUENCE [LARGE SCALE GENOMIC DNA]</scope>
    <source>
        <strain evidence="1 2">AF16</strain>
    </source>
</reference>
<accession>B6IHE4</accession>
<dbReference type="InParanoid" id="B6IHE4"/>
<dbReference type="KEGG" id="cbr:CBG_27069"/>
<reference evidence="1 2" key="2">
    <citation type="journal article" date="2011" name="PLoS Genet.">
        <title>Caenorhabditis briggsae recombinant inbred line genotypes reveal inter-strain incompatibility and the evolution of recombination.</title>
        <authorList>
            <person name="Ross J.A."/>
            <person name="Koboldt D.C."/>
            <person name="Staisch J.E."/>
            <person name="Chamberlin H.M."/>
            <person name="Gupta B.P."/>
            <person name="Miller R.D."/>
            <person name="Baird S.E."/>
            <person name="Haag E.S."/>
        </authorList>
    </citation>
    <scope>NUCLEOTIDE SEQUENCE [LARGE SCALE GENOMIC DNA]</scope>
    <source>
        <strain evidence="1 2">AF16</strain>
    </source>
</reference>
<evidence type="ECO:0000313" key="1">
    <source>
        <dbReference type="EMBL" id="CAR99324.1"/>
    </source>
</evidence>
<dbReference type="GeneID" id="68918529"/>
<dbReference type="HOGENOM" id="CLU_2796255_0_0_1"/>
<proteinExistence type="predicted"/>
<gene>
    <name evidence="1" type="ORF">CBG27069</name>
    <name evidence="1" type="ORF">CBG_27069</name>
</gene>
<dbReference type="RefSeq" id="XP_045098888.1">
    <property type="nucleotide sequence ID" value="XM_045237572.1"/>
</dbReference>